<reference evidence="1" key="1">
    <citation type="submission" date="2021-06" db="EMBL/GenBank/DDBJ databases">
        <authorList>
            <person name="Kallberg Y."/>
            <person name="Tangrot J."/>
            <person name="Rosling A."/>
        </authorList>
    </citation>
    <scope>NUCLEOTIDE SEQUENCE</scope>
    <source>
        <strain evidence="1">MA461A</strain>
    </source>
</reference>
<dbReference type="Proteomes" id="UP000789920">
    <property type="component" value="Unassembled WGS sequence"/>
</dbReference>
<keyword evidence="2" id="KW-1185">Reference proteome</keyword>
<evidence type="ECO:0000313" key="1">
    <source>
        <dbReference type="EMBL" id="CAG8822141.1"/>
    </source>
</evidence>
<sequence length="139" mass="15964">MPCYADTIVRVKFVKQTVKEDSNLLVVWALGVYPVEQEDYNIEMTLFAPVNPDDRDPESQALFKVDESNKCPLKVSLVGIPQEVPNEIKDDAIVQILVTDYVGQEVNFNMKVVFPCRNAWFTYVKDNIRPRESIINKII</sequence>
<dbReference type="EMBL" id="CAJVQC010085833">
    <property type="protein sequence ID" value="CAG8822141.1"/>
    <property type="molecule type" value="Genomic_DNA"/>
</dbReference>
<evidence type="ECO:0000313" key="2">
    <source>
        <dbReference type="Proteomes" id="UP000789920"/>
    </source>
</evidence>
<gene>
    <name evidence="1" type="ORF">RPERSI_LOCUS25735</name>
</gene>
<accession>A0ACA9S2S1</accession>
<protein>
    <submittedName>
        <fullName evidence="1">31959_t:CDS:1</fullName>
    </submittedName>
</protein>
<comment type="caution">
    <text evidence="1">The sequence shown here is derived from an EMBL/GenBank/DDBJ whole genome shotgun (WGS) entry which is preliminary data.</text>
</comment>
<organism evidence="1 2">
    <name type="scientific">Racocetra persica</name>
    <dbReference type="NCBI Taxonomy" id="160502"/>
    <lineage>
        <taxon>Eukaryota</taxon>
        <taxon>Fungi</taxon>
        <taxon>Fungi incertae sedis</taxon>
        <taxon>Mucoromycota</taxon>
        <taxon>Glomeromycotina</taxon>
        <taxon>Glomeromycetes</taxon>
        <taxon>Diversisporales</taxon>
        <taxon>Gigasporaceae</taxon>
        <taxon>Racocetra</taxon>
    </lineage>
</organism>
<proteinExistence type="predicted"/>
<name>A0ACA9S2S1_9GLOM</name>
<feature type="non-terminal residue" evidence="1">
    <location>
        <position position="139"/>
    </location>
</feature>